<feature type="transmembrane region" description="Helical" evidence="6">
    <location>
        <begin position="77"/>
        <end position="99"/>
    </location>
</feature>
<feature type="transmembrane region" description="Helical" evidence="6">
    <location>
        <begin position="152"/>
        <end position="170"/>
    </location>
</feature>
<evidence type="ECO:0000256" key="3">
    <source>
        <dbReference type="ARBA" id="ARBA00022989"/>
    </source>
</evidence>
<feature type="transmembrane region" description="Helical" evidence="6">
    <location>
        <begin position="176"/>
        <end position="196"/>
    </location>
</feature>
<feature type="region of interest" description="Disordered" evidence="5">
    <location>
        <begin position="276"/>
        <end position="300"/>
    </location>
</feature>
<name>A0A7R9ZT61_9STRA</name>
<dbReference type="InterPro" id="IPR005828">
    <property type="entry name" value="MFS_sugar_transport-like"/>
</dbReference>
<sequence length="300" mass="32069">MILGFWFVPESPRWLLTQGRHEEALVVLRHAADKNGKDGRTMFPDDVVITHDEEESTDDDSCLKLLSPKWFKLTMPLYSVWFGFGFLYYGGILLISLEFSDIQEVLQSSSADDSHGFDYNALFISGSAELFGLVVSTLIIDKLGRVATQFSAYFLGGAACLLLGCLSGSAPRTTTVALAFAVRFFMMSGSCSTWAATSELLPTDIRTTGHSAANAAGRMGGFAAPYLITPGIAPSSIGMLMMGMSLFTCLMCTLLPETSGKALGEATTTNTVVVEDSRSTRRGGGALDDLAKASGGNSDL</sequence>
<dbReference type="InterPro" id="IPR036259">
    <property type="entry name" value="MFS_trans_sf"/>
</dbReference>
<keyword evidence="2 6" id="KW-0812">Transmembrane</keyword>
<comment type="subcellular location">
    <subcellularLocation>
        <location evidence="1">Membrane</location>
        <topology evidence="1">Multi-pass membrane protein</topology>
    </subcellularLocation>
</comment>
<keyword evidence="4 6" id="KW-0472">Membrane</keyword>
<dbReference type="SUPFAM" id="SSF103473">
    <property type="entry name" value="MFS general substrate transporter"/>
    <property type="match status" value="1"/>
</dbReference>
<proteinExistence type="predicted"/>
<dbReference type="AlphaFoldDB" id="A0A7R9ZT61"/>
<evidence type="ECO:0008006" key="8">
    <source>
        <dbReference type="Google" id="ProtNLM"/>
    </source>
</evidence>
<dbReference type="Pfam" id="PF00083">
    <property type="entry name" value="Sugar_tr"/>
    <property type="match status" value="1"/>
</dbReference>
<reference evidence="7" key="1">
    <citation type="submission" date="2021-01" db="EMBL/GenBank/DDBJ databases">
        <authorList>
            <person name="Corre E."/>
            <person name="Pelletier E."/>
            <person name="Niang G."/>
            <person name="Scheremetjew M."/>
            <person name="Finn R."/>
            <person name="Kale V."/>
            <person name="Holt S."/>
            <person name="Cochrane G."/>
            <person name="Meng A."/>
            <person name="Brown T."/>
            <person name="Cohen L."/>
        </authorList>
    </citation>
    <scope>NUCLEOTIDE SEQUENCE</scope>
    <source>
        <strain evidence="7">CCMP3328</strain>
    </source>
</reference>
<gene>
    <name evidence="7" type="ORF">CAUS1442_LOCUS15231</name>
</gene>
<dbReference type="GO" id="GO:0016020">
    <property type="term" value="C:membrane"/>
    <property type="evidence" value="ECO:0007669"/>
    <property type="project" value="UniProtKB-SubCell"/>
</dbReference>
<evidence type="ECO:0000313" key="7">
    <source>
        <dbReference type="EMBL" id="CAD8343096.1"/>
    </source>
</evidence>
<dbReference type="GO" id="GO:0022857">
    <property type="term" value="F:transmembrane transporter activity"/>
    <property type="evidence" value="ECO:0007669"/>
    <property type="project" value="InterPro"/>
</dbReference>
<feature type="transmembrane region" description="Helical" evidence="6">
    <location>
        <begin position="119"/>
        <end position="140"/>
    </location>
</feature>
<evidence type="ECO:0000256" key="1">
    <source>
        <dbReference type="ARBA" id="ARBA00004141"/>
    </source>
</evidence>
<protein>
    <recommendedName>
        <fullName evidence="8">Major facilitator superfamily (MFS) profile domain-containing protein</fullName>
    </recommendedName>
</protein>
<evidence type="ECO:0000256" key="4">
    <source>
        <dbReference type="ARBA" id="ARBA00023136"/>
    </source>
</evidence>
<keyword evidence="3 6" id="KW-1133">Transmembrane helix</keyword>
<organism evidence="7">
    <name type="scientific">Craspedostauros australis</name>
    <dbReference type="NCBI Taxonomy" id="1486917"/>
    <lineage>
        <taxon>Eukaryota</taxon>
        <taxon>Sar</taxon>
        <taxon>Stramenopiles</taxon>
        <taxon>Ochrophyta</taxon>
        <taxon>Bacillariophyta</taxon>
        <taxon>Bacillariophyceae</taxon>
        <taxon>Bacillariophycidae</taxon>
        <taxon>Naviculales</taxon>
        <taxon>Naviculaceae</taxon>
        <taxon>Craspedostauros</taxon>
    </lineage>
</organism>
<evidence type="ECO:0000256" key="2">
    <source>
        <dbReference type="ARBA" id="ARBA00022692"/>
    </source>
</evidence>
<evidence type="ECO:0000256" key="5">
    <source>
        <dbReference type="SAM" id="MobiDB-lite"/>
    </source>
</evidence>
<accession>A0A7R9ZT61</accession>
<dbReference type="EMBL" id="HBEF01024590">
    <property type="protein sequence ID" value="CAD8343096.1"/>
    <property type="molecule type" value="Transcribed_RNA"/>
</dbReference>
<evidence type="ECO:0000256" key="6">
    <source>
        <dbReference type="SAM" id="Phobius"/>
    </source>
</evidence>
<dbReference type="Gene3D" id="1.20.1250.20">
    <property type="entry name" value="MFS general substrate transporter like domains"/>
    <property type="match status" value="1"/>
</dbReference>
<dbReference type="PANTHER" id="PTHR24064">
    <property type="entry name" value="SOLUTE CARRIER FAMILY 22 MEMBER"/>
    <property type="match status" value="1"/>
</dbReference>